<keyword evidence="1" id="KW-0677">Repeat</keyword>
<dbReference type="RefSeq" id="WP_253778717.1">
    <property type="nucleotide sequence ID" value="NZ_JAMTCK010000019.1"/>
</dbReference>
<feature type="region of interest" description="Disordered" evidence="5">
    <location>
        <begin position="1430"/>
        <end position="1478"/>
    </location>
</feature>
<dbReference type="PANTHER" id="PTHR22683:SF1">
    <property type="entry name" value="TYPE VII SECRETION SYSTEM PROTEIN ESSC"/>
    <property type="match status" value="1"/>
</dbReference>
<evidence type="ECO:0000313" key="7">
    <source>
        <dbReference type="EMBL" id="MCP2169654.1"/>
    </source>
</evidence>
<dbReference type="PANTHER" id="PTHR22683">
    <property type="entry name" value="SPORULATION PROTEIN RELATED"/>
    <property type="match status" value="1"/>
</dbReference>
<accession>A0AAE3KKR6</accession>
<dbReference type="Pfam" id="PF01580">
    <property type="entry name" value="FtsK_SpoIIIE"/>
    <property type="match status" value="3"/>
</dbReference>
<organism evidence="7 8">
    <name type="scientific">Goodfellowiella coeruleoviolacea</name>
    <dbReference type="NCBI Taxonomy" id="334858"/>
    <lineage>
        <taxon>Bacteria</taxon>
        <taxon>Bacillati</taxon>
        <taxon>Actinomycetota</taxon>
        <taxon>Actinomycetes</taxon>
        <taxon>Pseudonocardiales</taxon>
        <taxon>Pseudonocardiaceae</taxon>
        <taxon>Goodfellowiella</taxon>
    </lineage>
</organism>
<dbReference type="SUPFAM" id="SSF52540">
    <property type="entry name" value="P-loop containing nucleoside triphosphate hydrolases"/>
    <property type="match status" value="4"/>
</dbReference>
<dbReference type="NCBIfam" id="TIGR03925">
    <property type="entry name" value="T7SS_EccC_b"/>
    <property type="match status" value="1"/>
</dbReference>
<feature type="domain" description="FtsK" evidence="6">
    <location>
        <begin position="601"/>
        <end position="800"/>
    </location>
</feature>
<keyword evidence="8" id="KW-1185">Reference proteome</keyword>
<feature type="binding site" evidence="4">
    <location>
        <begin position="1233"/>
        <end position="1240"/>
    </location>
    <ligand>
        <name>ATP</name>
        <dbReference type="ChEBI" id="CHEBI:30616"/>
    </ligand>
</feature>
<dbReference type="Gene3D" id="3.40.50.300">
    <property type="entry name" value="P-loop containing nucleotide triphosphate hydrolases"/>
    <property type="match status" value="4"/>
</dbReference>
<sequence length="1478" mass="159972">MGQRLALLIATSRYADPRLRRLRAPAQEAQELGQLLLDPEIGGFDAAPVLIDADKARIERHIEELFRDRDVDDLVLLYLSGHGIKNDHNRLFFAAYDTETDRPHSTAVPATLVHDLLEECQANMKAVLLDCCYSGVFSAGRGPKSTASLDLGSHLGRGSYVITASTELEFAYEDQRLVTYHPHTPPQSYSAFTHAVITGLATGAAARDGKDVITADDLYEYVHHEMRRSGARQTPTRSNQADGFFALARAKPGRLTDAGPSPTLTELLPAEPSGPATGLLVPIGRGHQRRGPDAGDVLRVDLAGQDGHVAIVGRIYSGKTTLLHTLLAGLAFNRPTGEIAFHCLDSAGRFSALADQPHVRTVLGPAQPREVAGLLARVEATIQARDRLFRTVPITKLSQYRELCRRGVLPPDEHGDLFLVVDGWEQFAQAVPGFADAVRRIASTGLGFAVHVIVTARRWAELPDQLAMLLRGRIELLLDDPGESKVDPQLAASLPDRPGWGLYGGQRFLAALPEPADTTTEDLEALVAKLTSNQLLLGWRSLDEMPGSAPGPDGGDPLRRDHDLFALLGLGDPASFDIQRAWRRRPIRDRYRVPIGVDEQGQPVVLDIKEAAMEGMGPHGLCVGATGSGKSELLRTLVLGLATTHSPAELNFVLVDFKGGATFRGLEALPHTAAVITNLAGDLALVDRMRDAIAGELIRRQEVLAKGHHKNVWDYQRTGENHADRPPLATLFVVVDEFSEMLAARPDFIDLFVQIGRVGRSLGVHLLLASQRLEEGRLRGLDTFLSYRIGLRTFAAAESRAAIGVPDAYELPPIPGSGYLRFDTASMVRFKAAFVSAPHPGGGDAAGADGRMPSVLDVVVRRLAGQGPPAHEVWLPPLDEPPALDALLPPLTPTEDRGVCPTGFFGNGKLQTPIGIVDRPFEQRRDLLWADFTGAAGHGAVVGGPQSGKSTLLRTIVASMALTHTPTEVQFYCLDLGGGTLAALEALPHVSGVAGRLDPDKARRMVAELATLISQREARFRRHGIDSVVEFRDRKRRGEIGDDPFGDVFLLIDGWRNFRDEFEALEPQVVRLVAQGLAYGVHVVIAANRWAEIRPAVKDLLGTRFELRLGDPSESDIDRKVAVNVPQGRPGRGLTKEKLHFLTALPRVDASSDASTVAAGVQDLVERVAGAWRGPVAPPVRLLPDLLPYAELASAVDQQHPRGGRLVPIGVDEAELAPVHLDFDADPHFIAFADGESGKTNLLRVIIRGITRRYTQKQALIMLVDYRRGLLGYLETDQLLAYAVSAPQLTDVVKEVRAVMADRVPGPDVTQQQLRTRSWWQGPELFVVVDDYDLVATAGTRPLEPLAEFLPVAKDVGLHLVVVRRTGGASRAMYDPILSRLREIGTPGLIMSGSPDEGVLLGSVKPSAQPPGRGFLVSRKQGVQLVQTAWTPEDAPLSPEVSEPGESASGAAVPDEPELSKAEVASNEADLDGITRST</sequence>
<dbReference type="GO" id="GO:0006508">
    <property type="term" value="P:proteolysis"/>
    <property type="evidence" value="ECO:0007669"/>
    <property type="project" value="InterPro"/>
</dbReference>
<dbReference type="NCBIfam" id="NF047832">
    <property type="entry name" value="caspase_w_EACC1"/>
    <property type="match status" value="1"/>
</dbReference>
<dbReference type="PROSITE" id="PS50901">
    <property type="entry name" value="FTSK"/>
    <property type="match status" value="4"/>
</dbReference>
<dbReference type="InterPro" id="IPR029030">
    <property type="entry name" value="Caspase-like_dom_sf"/>
</dbReference>
<feature type="region of interest" description="Disordered" evidence="5">
    <location>
        <begin position="268"/>
        <end position="291"/>
    </location>
</feature>
<dbReference type="InterPro" id="IPR002543">
    <property type="entry name" value="FtsK_dom"/>
</dbReference>
<evidence type="ECO:0000256" key="3">
    <source>
        <dbReference type="ARBA" id="ARBA00022840"/>
    </source>
</evidence>
<keyword evidence="2 4" id="KW-0547">Nucleotide-binding</keyword>
<evidence type="ECO:0000256" key="2">
    <source>
        <dbReference type="ARBA" id="ARBA00022741"/>
    </source>
</evidence>
<evidence type="ECO:0000313" key="8">
    <source>
        <dbReference type="Proteomes" id="UP001206128"/>
    </source>
</evidence>
<reference evidence="7" key="1">
    <citation type="submission" date="2022-06" db="EMBL/GenBank/DDBJ databases">
        <title>Genomic Encyclopedia of Archaeal and Bacterial Type Strains, Phase II (KMG-II): from individual species to whole genera.</title>
        <authorList>
            <person name="Goeker M."/>
        </authorList>
    </citation>
    <scope>NUCLEOTIDE SEQUENCE</scope>
    <source>
        <strain evidence="7">DSM 43935</strain>
    </source>
</reference>
<keyword evidence="3 4" id="KW-0067">ATP-binding</keyword>
<dbReference type="Proteomes" id="UP001206128">
    <property type="component" value="Unassembled WGS sequence"/>
</dbReference>
<dbReference type="GO" id="GO:0005524">
    <property type="term" value="F:ATP binding"/>
    <property type="evidence" value="ECO:0007669"/>
    <property type="project" value="UniProtKB-UniRule"/>
</dbReference>
<dbReference type="GO" id="GO:0003677">
    <property type="term" value="F:DNA binding"/>
    <property type="evidence" value="ECO:0007669"/>
    <property type="project" value="InterPro"/>
</dbReference>
<dbReference type="GO" id="GO:0004197">
    <property type="term" value="F:cysteine-type endopeptidase activity"/>
    <property type="evidence" value="ECO:0007669"/>
    <property type="project" value="InterPro"/>
</dbReference>
<gene>
    <name evidence="7" type="ORF">LX83_006540</name>
</gene>
<dbReference type="InterPro" id="IPR027417">
    <property type="entry name" value="P-loop_NTPase"/>
</dbReference>
<dbReference type="SMART" id="SM00382">
    <property type="entry name" value="AAA"/>
    <property type="match status" value="3"/>
</dbReference>
<dbReference type="Pfam" id="PF00656">
    <property type="entry name" value="Peptidase_C14"/>
    <property type="match status" value="1"/>
</dbReference>
<feature type="domain" description="FtsK" evidence="6">
    <location>
        <begin position="295"/>
        <end position="485"/>
    </location>
</feature>
<name>A0AAE3KKR6_9PSEU</name>
<dbReference type="SUPFAM" id="SSF52129">
    <property type="entry name" value="Caspase-like"/>
    <property type="match status" value="1"/>
</dbReference>
<dbReference type="InterPro" id="IPR050206">
    <property type="entry name" value="FtsK/SpoIIIE/SftA"/>
</dbReference>
<dbReference type="InterPro" id="IPR003593">
    <property type="entry name" value="AAA+_ATPase"/>
</dbReference>
<evidence type="ECO:0000256" key="1">
    <source>
        <dbReference type="ARBA" id="ARBA00022737"/>
    </source>
</evidence>
<feature type="binding site" evidence="4">
    <location>
        <begin position="943"/>
        <end position="950"/>
    </location>
    <ligand>
        <name>ATP</name>
        <dbReference type="ChEBI" id="CHEBI:30616"/>
    </ligand>
</feature>
<feature type="binding site" evidence="4">
    <location>
        <begin position="313"/>
        <end position="320"/>
    </location>
    <ligand>
        <name>ATP</name>
        <dbReference type="ChEBI" id="CHEBI:30616"/>
    </ligand>
</feature>
<proteinExistence type="predicted"/>
<dbReference type="EMBL" id="JAMTCK010000019">
    <property type="protein sequence ID" value="MCP2169654.1"/>
    <property type="molecule type" value="Genomic_DNA"/>
</dbReference>
<comment type="caution">
    <text evidence="7">The sequence shown here is derived from an EMBL/GenBank/DDBJ whole genome shotgun (WGS) entry which is preliminary data.</text>
</comment>
<dbReference type="InterPro" id="IPR023837">
    <property type="entry name" value="EccCb-like_Actinobacteria"/>
</dbReference>
<evidence type="ECO:0000259" key="6">
    <source>
        <dbReference type="PROSITE" id="PS50901"/>
    </source>
</evidence>
<feature type="binding site" evidence="4">
    <location>
        <begin position="624"/>
        <end position="631"/>
    </location>
    <ligand>
        <name>ATP</name>
        <dbReference type="ChEBI" id="CHEBI:30616"/>
    </ligand>
</feature>
<evidence type="ECO:0000256" key="5">
    <source>
        <dbReference type="SAM" id="MobiDB-lite"/>
    </source>
</evidence>
<evidence type="ECO:0000256" key="4">
    <source>
        <dbReference type="PROSITE-ProRule" id="PRU00289"/>
    </source>
</evidence>
<protein>
    <submittedName>
        <fullName evidence="7">DNA segregation ATPase FtsK/SpoIIIE, S-DNA-T family</fullName>
    </submittedName>
</protein>
<dbReference type="Gene3D" id="3.40.50.1460">
    <property type="match status" value="1"/>
</dbReference>
<feature type="domain" description="FtsK" evidence="6">
    <location>
        <begin position="1216"/>
        <end position="1399"/>
    </location>
</feature>
<dbReference type="InterPro" id="IPR011600">
    <property type="entry name" value="Pept_C14_caspase"/>
</dbReference>
<feature type="domain" description="FtsK" evidence="6">
    <location>
        <begin position="924"/>
        <end position="1116"/>
    </location>
</feature>